<evidence type="ECO:0000313" key="10">
    <source>
        <dbReference type="EMBL" id="RAM36716.1"/>
    </source>
</evidence>
<dbReference type="PROSITE" id="PS50850">
    <property type="entry name" value="MFS"/>
    <property type="match status" value="1"/>
</dbReference>
<dbReference type="InterPro" id="IPR004638">
    <property type="entry name" value="EmrB-like"/>
</dbReference>
<evidence type="ECO:0000256" key="1">
    <source>
        <dbReference type="ARBA" id="ARBA00004651"/>
    </source>
</evidence>
<feature type="transmembrane region" description="Helical" evidence="8">
    <location>
        <begin position="284"/>
        <end position="309"/>
    </location>
</feature>
<evidence type="ECO:0000259" key="9">
    <source>
        <dbReference type="PROSITE" id="PS50850"/>
    </source>
</evidence>
<dbReference type="AlphaFoldDB" id="A0A328HDL8"/>
<keyword evidence="7 8" id="KW-0472">Membrane</keyword>
<sequence>MTGRLRSMTETEVQPTGRRSRGGMARWIILFSITTGTFMANVDATAVVVALPTMAREFGVEIDSLQWVLSAYLLAITAVLPFFGKLSDAIGRKRILSVGLLIFVIASLSVALAPALAAMILFRVLQGIGAGMFMATITPMALASFPVAQRGRILGIIGSTVAAGTLLGPALGGVLTGAFGWRGIFLINVPVGLIGAIGTLVLLPKDSNKWNRAPQLDILGMTLFIAFSSTLLLGLGFAPRLGWSSEVVIALLAAAMVACALFILRELTTASPLINLRFFRRRVYGWGMLAAFLSYILMLFPAFLFPLYLHDVLGWSIGLTGLMMTCQASAMLLVSPVSGWWSDRAGSQRPALVALAVMVLTFLAASFLEADSSPWLVAALLVLLGVSVGLFSSPNISAVMGDLGQDHAGVANGTIATLRNLGRSIGVALTVLLYQLFAGSPATAEIPADRFLAGFQGVLLVGASLAAIAFLAVLFMYRAGSATPEPRCRPLVD</sequence>
<keyword evidence="6 8" id="KW-1133">Transmembrane helix</keyword>
<feature type="transmembrane region" description="Helical" evidence="8">
    <location>
        <begin position="421"/>
        <end position="438"/>
    </location>
</feature>
<gene>
    <name evidence="10" type="ORF">DBZ45_13815</name>
</gene>
<feature type="transmembrane region" description="Helical" evidence="8">
    <location>
        <begin position="27"/>
        <end position="52"/>
    </location>
</feature>
<dbReference type="OrthoDB" id="102502at2"/>
<dbReference type="PANTHER" id="PTHR42718:SF9">
    <property type="entry name" value="MAJOR FACILITATOR SUPERFAMILY MULTIDRUG TRANSPORTER MFSC"/>
    <property type="match status" value="1"/>
</dbReference>
<dbReference type="Gene3D" id="1.20.1720.10">
    <property type="entry name" value="Multidrug resistance protein D"/>
    <property type="match status" value="1"/>
</dbReference>
<comment type="caution">
    <text evidence="10">The sequence shown here is derived from an EMBL/GenBank/DDBJ whole genome shotgun (WGS) entry which is preliminary data.</text>
</comment>
<reference evidence="10 11" key="1">
    <citation type="submission" date="2018-04" db="EMBL/GenBank/DDBJ databases">
        <title>Bacteria isolated from cave deposits of Manipur.</title>
        <authorList>
            <person name="Sahoo D."/>
            <person name="Sarangthem I."/>
            <person name="Nandeibam J."/>
        </authorList>
    </citation>
    <scope>NUCLEOTIDE SEQUENCE [LARGE SCALE GENOMIC DNA]</scope>
    <source>
        <strain evidence="11">mrc11</strain>
    </source>
</reference>
<feature type="transmembrane region" description="Helical" evidence="8">
    <location>
        <begin position="128"/>
        <end position="147"/>
    </location>
</feature>
<feature type="transmembrane region" description="Helical" evidence="8">
    <location>
        <begin position="458"/>
        <end position="477"/>
    </location>
</feature>
<accession>A0A328HDL8</accession>
<dbReference type="Gene3D" id="1.20.1250.20">
    <property type="entry name" value="MFS general substrate transporter like domains"/>
    <property type="match status" value="1"/>
</dbReference>
<evidence type="ECO:0000256" key="4">
    <source>
        <dbReference type="ARBA" id="ARBA00022475"/>
    </source>
</evidence>
<organism evidence="10 11">
    <name type="scientific">Arthrobacter globiformis</name>
    <dbReference type="NCBI Taxonomy" id="1665"/>
    <lineage>
        <taxon>Bacteria</taxon>
        <taxon>Bacillati</taxon>
        <taxon>Actinomycetota</taxon>
        <taxon>Actinomycetes</taxon>
        <taxon>Micrococcales</taxon>
        <taxon>Micrococcaceae</taxon>
        <taxon>Arthrobacter</taxon>
    </lineage>
</organism>
<evidence type="ECO:0000313" key="11">
    <source>
        <dbReference type="Proteomes" id="UP000249166"/>
    </source>
</evidence>
<evidence type="ECO:0000256" key="5">
    <source>
        <dbReference type="ARBA" id="ARBA00022692"/>
    </source>
</evidence>
<feature type="transmembrane region" description="Helical" evidence="8">
    <location>
        <begin position="374"/>
        <end position="391"/>
    </location>
</feature>
<dbReference type="GO" id="GO:0022857">
    <property type="term" value="F:transmembrane transporter activity"/>
    <property type="evidence" value="ECO:0007669"/>
    <property type="project" value="InterPro"/>
</dbReference>
<feature type="transmembrane region" description="Helical" evidence="8">
    <location>
        <begin position="185"/>
        <end position="204"/>
    </location>
</feature>
<name>A0A328HDL8_ARTGO</name>
<feature type="transmembrane region" description="Helical" evidence="8">
    <location>
        <begin position="243"/>
        <end position="264"/>
    </location>
</feature>
<feature type="transmembrane region" description="Helical" evidence="8">
    <location>
        <begin position="350"/>
        <end position="368"/>
    </location>
</feature>
<dbReference type="PANTHER" id="PTHR42718">
    <property type="entry name" value="MAJOR FACILITATOR SUPERFAMILY MULTIDRUG TRANSPORTER MFSC"/>
    <property type="match status" value="1"/>
</dbReference>
<dbReference type="EMBL" id="QLNP01000088">
    <property type="protein sequence ID" value="RAM36716.1"/>
    <property type="molecule type" value="Genomic_DNA"/>
</dbReference>
<keyword evidence="5 8" id="KW-0812">Transmembrane</keyword>
<evidence type="ECO:0000256" key="7">
    <source>
        <dbReference type="ARBA" id="ARBA00023136"/>
    </source>
</evidence>
<dbReference type="NCBIfam" id="TIGR00711">
    <property type="entry name" value="efflux_EmrB"/>
    <property type="match status" value="1"/>
</dbReference>
<feature type="transmembrane region" description="Helical" evidence="8">
    <location>
        <begin position="154"/>
        <end position="179"/>
    </location>
</feature>
<feature type="transmembrane region" description="Helical" evidence="8">
    <location>
        <begin position="95"/>
        <end position="122"/>
    </location>
</feature>
<evidence type="ECO:0000256" key="3">
    <source>
        <dbReference type="ARBA" id="ARBA00022448"/>
    </source>
</evidence>
<feature type="domain" description="Major facilitator superfamily (MFS) profile" evidence="9">
    <location>
        <begin position="29"/>
        <end position="481"/>
    </location>
</feature>
<dbReference type="SUPFAM" id="SSF103473">
    <property type="entry name" value="MFS general substrate transporter"/>
    <property type="match status" value="1"/>
</dbReference>
<keyword evidence="4" id="KW-1003">Cell membrane</keyword>
<evidence type="ECO:0000256" key="2">
    <source>
        <dbReference type="ARBA" id="ARBA00008537"/>
    </source>
</evidence>
<feature type="transmembrane region" description="Helical" evidence="8">
    <location>
        <begin position="64"/>
        <end position="83"/>
    </location>
</feature>
<comment type="similarity">
    <text evidence="2">Belongs to the major facilitator superfamily. EmrB family.</text>
</comment>
<dbReference type="Pfam" id="PF07690">
    <property type="entry name" value="MFS_1"/>
    <property type="match status" value="1"/>
</dbReference>
<proteinExistence type="inferred from homology"/>
<protein>
    <submittedName>
        <fullName evidence="10">MFS transporter</fullName>
    </submittedName>
</protein>
<evidence type="ECO:0000256" key="8">
    <source>
        <dbReference type="SAM" id="Phobius"/>
    </source>
</evidence>
<dbReference type="GO" id="GO:0005886">
    <property type="term" value="C:plasma membrane"/>
    <property type="evidence" value="ECO:0007669"/>
    <property type="project" value="UniProtKB-SubCell"/>
</dbReference>
<dbReference type="InterPro" id="IPR011701">
    <property type="entry name" value="MFS"/>
</dbReference>
<comment type="subcellular location">
    <subcellularLocation>
        <location evidence="1">Cell membrane</location>
        <topology evidence="1">Multi-pass membrane protein</topology>
    </subcellularLocation>
</comment>
<feature type="transmembrane region" description="Helical" evidence="8">
    <location>
        <begin position="315"/>
        <end position="338"/>
    </location>
</feature>
<keyword evidence="3" id="KW-0813">Transport</keyword>
<dbReference type="Proteomes" id="UP000249166">
    <property type="component" value="Unassembled WGS sequence"/>
</dbReference>
<dbReference type="InterPro" id="IPR020846">
    <property type="entry name" value="MFS_dom"/>
</dbReference>
<evidence type="ECO:0000256" key="6">
    <source>
        <dbReference type="ARBA" id="ARBA00022989"/>
    </source>
</evidence>
<feature type="transmembrane region" description="Helical" evidence="8">
    <location>
        <begin position="216"/>
        <end position="237"/>
    </location>
</feature>
<dbReference type="InterPro" id="IPR036259">
    <property type="entry name" value="MFS_trans_sf"/>
</dbReference>